<evidence type="ECO:0000256" key="3">
    <source>
        <dbReference type="SAM" id="SignalP"/>
    </source>
</evidence>
<organism evidence="4 5">
    <name type="scientific">Eimeria mitis</name>
    <dbReference type="NCBI Taxonomy" id="44415"/>
    <lineage>
        <taxon>Eukaryota</taxon>
        <taxon>Sar</taxon>
        <taxon>Alveolata</taxon>
        <taxon>Apicomplexa</taxon>
        <taxon>Conoidasida</taxon>
        <taxon>Coccidia</taxon>
        <taxon>Eucoccidiorida</taxon>
        <taxon>Eimeriorina</taxon>
        <taxon>Eimeriidae</taxon>
        <taxon>Eimeria</taxon>
    </lineage>
</organism>
<feature type="compositionally biased region" description="Acidic residues" evidence="2">
    <location>
        <begin position="62"/>
        <end position="73"/>
    </location>
</feature>
<feature type="compositionally biased region" description="Basic and acidic residues" evidence="2">
    <location>
        <begin position="1049"/>
        <end position="1077"/>
    </location>
</feature>
<feature type="region of interest" description="Disordered" evidence="2">
    <location>
        <begin position="763"/>
        <end position="782"/>
    </location>
</feature>
<feature type="compositionally biased region" description="Polar residues" evidence="2">
    <location>
        <begin position="995"/>
        <end position="1015"/>
    </location>
</feature>
<feature type="compositionally biased region" description="Basic and acidic residues" evidence="2">
    <location>
        <begin position="870"/>
        <end position="879"/>
    </location>
</feature>
<feature type="compositionally biased region" description="Basic and acidic residues" evidence="2">
    <location>
        <begin position="74"/>
        <end position="88"/>
    </location>
</feature>
<accession>U6KM20</accession>
<dbReference type="VEuPathDB" id="ToxoDB:EMH_0018840"/>
<dbReference type="Proteomes" id="UP000030744">
    <property type="component" value="Unassembled WGS sequence"/>
</dbReference>
<evidence type="ECO:0000256" key="2">
    <source>
        <dbReference type="SAM" id="MobiDB-lite"/>
    </source>
</evidence>
<feature type="compositionally biased region" description="Low complexity" evidence="2">
    <location>
        <begin position="48"/>
        <end position="61"/>
    </location>
</feature>
<feature type="region of interest" description="Disordered" evidence="2">
    <location>
        <begin position="993"/>
        <end position="1077"/>
    </location>
</feature>
<feature type="region of interest" description="Disordered" evidence="2">
    <location>
        <begin position="724"/>
        <end position="751"/>
    </location>
</feature>
<keyword evidence="5" id="KW-1185">Reference proteome</keyword>
<proteinExistence type="predicted"/>
<evidence type="ECO:0000313" key="4">
    <source>
        <dbReference type="EMBL" id="CDJ36503.1"/>
    </source>
</evidence>
<evidence type="ECO:0008006" key="6">
    <source>
        <dbReference type="Google" id="ProtNLM"/>
    </source>
</evidence>
<keyword evidence="1" id="KW-0175">Coiled coil</keyword>
<dbReference type="OrthoDB" id="10659668at2759"/>
<feature type="region of interest" description="Disordered" evidence="2">
    <location>
        <begin position="40"/>
        <end position="88"/>
    </location>
</feature>
<dbReference type="RefSeq" id="XP_037878791.1">
    <property type="nucleotide sequence ID" value="XM_038022937.1"/>
</dbReference>
<feature type="compositionally biased region" description="Low complexity" evidence="2">
    <location>
        <begin position="771"/>
        <end position="782"/>
    </location>
</feature>
<feature type="compositionally biased region" description="Basic and acidic residues" evidence="2">
    <location>
        <begin position="344"/>
        <end position="360"/>
    </location>
</feature>
<evidence type="ECO:0000256" key="1">
    <source>
        <dbReference type="SAM" id="Coils"/>
    </source>
</evidence>
<feature type="region of interest" description="Disordered" evidence="2">
    <location>
        <begin position="344"/>
        <end position="369"/>
    </location>
</feature>
<gene>
    <name evidence="4" type="ORF">EMH_0018840</name>
</gene>
<dbReference type="AlphaFoldDB" id="U6KM20"/>
<reference evidence="4" key="2">
    <citation type="submission" date="2013-10" db="EMBL/GenBank/DDBJ databases">
        <authorList>
            <person name="Aslett M."/>
        </authorList>
    </citation>
    <scope>NUCLEOTIDE SEQUENCE [LARGE SCALE GENOMIC DNA]</scope>
    <source>
        <strain evidence="4">Houghton</strain>
    </source>
</reference>
<dbReference type="EMBL" id="HG736114">
    <property type="protein sequence ID" value="CDJ36503.1"/>
    <property type="molecule type" value="Genomic_DNA"/>
</dbReference>
<dbReference type="GeneID" id="60403842"/>
<evidence type="ECO:0000313" key="5">
    <source>
        <dbReference type="Proteomes" id="UP000030744"/>
    </source>
</evidence>
<feature type="coiled-coil region" evidence="1">
    <location>
        <begin position="142"/>
        <end position="169"/>
    </location>
</feature>
<name>U6KM20_9EIME</name>
<keyword evidence="3" id="KW-0732">Signal</keyword>
<feature type="chain" id="PRO_5004671703" description="Myosin heavy chain" evidence="3">
    <location>
        <begin position="22"/>
        <end position="1077"/>
    </location>
</feature>
<feature type="signal peptide" evidence="3">
    <location>
        <begin position="1"/>
        <end position="21"/>
    </location>
</feature>
<feature type="compositionally biased region" description="Low complexity" evidence="2">
    <location>
        <begin position="733"/>
        <end position="747"/>
    </location>
</feature>
<feature type="coiled-coil region" evidence="1">
    <location>
        <begin position="597"/>
        <end position="649"/>
    </location>
</feature>
<feature type="compositionally biased region" description="Basic residues" evidence="2">
    <location>
        <begin position="881"/>
        <end position="892"/>
    </location>
</feature>
<protein>
    <recommendedName>
        <fullName evidence="6">Myosin heavy chain</fullName>
    </recommendedName>
</protein>
<feature type="compositionally biased region" description="Low complexity" evidence="2">
    <location>
        <begin position="810"/>
        <end position="825"/>
    </location>
</feature>
<feature type="region of interest" description="Disordered" evidence="2">
    <location>
        <begin position="809"/>
        <end position="954"/>
    </location>
</feature>
<sequence length="1077" mass="117419">MCFVAALATAYLLLRCFFSLAAPASPAAYRALSAAEGDDGIDGCMGAQQQQQGQQQQQPEQQQEDQQDQEEEGEQRQDQKQLQQDQERQQRLLQEQQRQQYLMQQVRQQIGLLTVTEEAKKLLTEEEDKAVQDALCVAQELLKQAKDKVAAVTEFKKSLEEDNAELQRQLEMLPPGTPHPPKSDLSSLQQYRKEASEAVEKLYAVGCSSSQHAWTLLQLAERRALQQEAREEPIPLAPVAAVVAANTVLGFPAPPLVVRSGKAQEQLDKMVETMQREIATWLRVLKQPTLLKGTPHVVQKQLTAAASAVLKARHMAAGLQELQMQEKAQQLRTELGQVEMQLRSVERRQQEQEKEEQEKQQRRRRQMQEQDAVLATLGDSEKVTARLKTAVDRVAVLLDAGPLRSDKQVEEAEDLYEEIGAALGEAGSLNRDLLKGTRTGELLDEAAGLGRSQIGALQKVLHKTWERSLLQHAMDVTLALRDLTAAHEEIERDLKKPETAAAAARAAAAAAAKAAAGETVRALTIKEEGLLHWLEKVLIVHQTMTVKHQHMERLLHAYNPEQRLLDKLKQLGDALEAAQAGVELATQAMLRWWLLPLDEAAENESKAREALKELQNQLKAKKEAGEELSEEEEEKQRALQKALEDAKTKKLSAAMKVAAGDIAFRKMGMPQPVQDMLQFALPVARAPLAAGSVFAPDFRPVAEHVNLKVTLPRLKFLFISSTSPPSEVPVAQRARPPAGADDGGAAASTRGLSTLQRRVKAVVDEDEKDPLGSVSSLLSTLGNPPIDEGASLMEFAYTTDPFEEVQMPEGAAAPPSADAATAVGADRGGKPSKGKSSKRREGSFRVSLSRKPSKKSDPAASAVAEAGGKGADESEEPKAGKGSRRPRHRRWKTQAGVEWDPKEEPRGGGGTLPRHWSLRGTSDRQAVEEALLKSRSLDSRLTQTLPASPGKQKRRSLLGKAFSMFTLRRSTGSISQSLQEAADAAEEVERIGVSTLPTTARGTAAETSLQTSTGDVTGAGEAAAGLSDTGVLPQRWTEEGESLQPVGHSEAKSSGKKGKESKKMPKRGKSEGGDKST</sequence>
<feature type="compositionally biased region" description="Basic and acidic residues" evidence="2">
    <location>
        <begin position="921"/>
        <end position="938"/>
    </location>
</feature>
<reference evidence="4" key="1">
    <citation type="submission" date="2013-10" db="EMBL/GenBank/DDBJ databases">
        <title>Genomic analysis of the causative agents of coccidiosis in chickens.</title>
        <authorList>
            <person name="Reid A.J."/>
            <person name="Blake D."/>
            <person name="Billington K."/>
            <person name="Browne H."/>
            <person name="Dunn M."/>
            <person name="Hung S."/>
            <person name="Kawahara F."/>
            <person name="Miranda-Saavedra D."/>
            <person name="Mourier T."/>
            <person name="Nagra H."/>
            <person name="Otto T.D."/>
            <person name="Rawlings N."/>
            <person name="Sanchez A."/>
            <person name="Sanders M."/>
            <person name="Subramaniam C."/>
            <person name="Tay Y."/>
            <person name="Dear P."/>
            <person name="Doerig C."/>
            <person name="Gruber A."/>
            <person name="Parkinson J."/>
            <person name="Shirley M."/>
            <person name="Wan K.L."/>
            <person name="Berriman M."/>
            <person name="Tomley F."/>
            <person name="Pain A."/>
        </authorList>
    </citation>
    <scope>NUCLEOTIDE SEQUENCE [LARGE SCALE GENOMIC DNA]</scope>
    <source>
        <strain evidence="4">Houghton</strain>
    </source>
</reference>